<feature type="chain" id="PRO_5034014774" description="G-protein coupled receptors family 3 profile domain-containing protein" evidence="13">
    <location>
        <begin position="17"/>
        <end position="796"/>
    </location>
</feature>
<evidence type="ECO:0000256" key="11">
    <source>
        <dbReference type="ARBA" id="ARBA00023224"/>
    </source>
</evidence>
<dbReference type="PRINTS" id="PR00248">
    <property type="entry name" value="GPCRMGR"/>
</dbReference>
<evidence type="ECO:0000256" key="12">
    <source>
        <dbReference type="SAM" id="Phobius"/>
    </source>
</evidence>
<dbReference type="Pfam" id="PF07562">
    <property type="entry name" value="NCD3G"/>
    <property type="match status" value="1"/>
</dbReference>
<keyword evidence="10" id="KW-0325">Glycoprotein</keyword>
<dbReference type="InterPro" id="IPR000337">
    <property type="entry name" value="GPCR_3"/>
</dbReference>
<feature type="transmembrane region" description="Helical" evidence="12">
    <location>
        <begin position="644"/>
        <end position="663"/>
    </location>
</feature>
<evidence type="ECO:0000256" key="9">
    <source>
        <dbReference type="ARBA" id="ARBA00023170"/>
    </source>
</evidence>
<dbReference type="InterPro" id="IPR038550">
    <property type="entry name" value="GPCR_3_9-Cys_sf"/>
</dbReference>
<dbReference type="Gene3D" id="3.40.50.2300">
    <property type="match status" value="3"/>
</dbReference>
<keyword evidence="4 12" id="KW-0812">Transmembrane</keyword>
<keyword evidence="9" id="KW-0675">Receptor</keyword>
<feature type="transmembrane region" description="Helical" evidence="12">
    <location>
        <begin position="566"/>
        <end position="588"/>
    </location>
</feature>
<dbReference type="FunFam" id="3.40.50.2300:FF:000016">
    <property type="entry name" value="Taste 1 receptor member 2"/>
    <property type="match status" value="1"/>
</dbReference>
<dbReference type="PANTHER" id="PTHR24061">
    <property type="entry name" value="CALCIUM-SENSING RECEPTOR-RELATED"/>
    <property type="match status" value="1"/>
</dbReference>
<evidence type="ECO:0000313" key="15">
    <source>
        <dbReference type="Ensembl" id="ENSCCRP00020008758.1"/>
    </source>
</evidence>
<dbReference type="InterPro" id="IPR017978">
    <property type="entry name" value="GPCR_3_C"/>
</dbReference>
<evidence type="ECO:0000256" key="10">
    <source>
        <dbReference type="ARBA" id="ARBA00023180"/>
    </source>
</evidence>
<dbReference type="Ensembl" id="ENSCCRT00020009779.1">
    <property type="protein sequence ID" value="ENSCCRP00020008758.1"/>
    <property type="gene ID" value="ENSCCRG00020004612.1"/>
</dbReference>
<feature type="transmembrane region" description="Helical" evidence="12">
    <location>
        <begin position="600"/>
        <end position="624"/>
    </location>
</feature>
<dbReference type="PRINTS" id="PR01535">
    <property type="entry name" value="VOMERONASL2R"/>
</dbReference>
<evidence type="ECO:0000256" key="1">
    <source>
        <dbReference type="ARBA" id="ARBA00004651"/>
    </source>
</evidence>
<dbReference type="Pfam" id="PF00003">
    <property type="entry name" value="7tm_3"/>
    <property type="match status" value="1"/>
</dbReference>
<dbReference type="PROSITE" id="PS50259">
    <property type="entry name" value="G_PROTEIN_RECEP_F3_4"/>
    <property type="match status" value="1"/>
</dbReference>
<dbReference type="GO" id="GO:0004930">
    <property type="term" value="F:G protein-coupled receptor activity"/>
    <property type="evidence" value="ECO:0007669"/>
    <property type="project" value="UniProtKB-KW"/>
</dbReference>
<protein>
    <recommendedName>
        <fullName evidence="14">G-protein coupled receptors family 3 profile domain-containing protein</fullName>
    </recommendedName>
</protein>
<dbReference type="Pfam" id="PF01094">
    <property type="entry name" value="ANF_receptor"/>
    <property type="match status" value="2"/>
</dbReference>
<keyword evidence="6 12" id="KW-1133">Transmembrane helix</keyword>
<evidence type="ECO:0000313" key="16">
    <source>
        <dbReference type="Proteomes" id="UP000694701"/>
    </source>
</evidence>
<evidence type="ECO:0000256" key="3">
    <source>
        <dbReference type="ARBA" id="ARBA00022475"/>
    </source>
</evidence>
<dbReference type="FunFam" id="2.10.50.30:FF:000002">
    <property type="entry name" value="Vomeronasal 2 receptor, h1"/>
    <property type="match status" value="1"/>
</dbReference>
<keyword evidence="3" id="KW-1003">Cell membrane</keyword>
<evidence type="ECO:0000256" key="7">
    <source>
        <dbReference type="ARBA" id="ARBA00023040"/>
    </source>
</evidence>
<dbReference type="Gene3D" id="2.10.50.30">
    <property type="entry name" value="GPCR, family 3, nine cysteines domain"/>
    <property type="match status" value="1"/>
</dbReference>
<dbReference type="InterPro" id="IPR001828">
    <property type="entry name" value="ANF_lig-bd_rcpt"/>
</dbReference>
<dbReference type="PROSITE" id="PS00981">
    <property type="entry name" value="G_PROTEIN_RECEP_F3_3"/>
    <property type="match status" value="1"/>
</dbReference>
<dbReference type="CDD" id="cd15283">
    <property type="entry name" value="7tmC_V2R_pheromone"/>
    <property type="match status" value="1"/>
</dbReference>
<keyword evidence="5 13" id="KW-0732">Signal</keyword>
<evidence type="ECO:0000256" key="2">
    <source>
        <dbReference type="ARBA" id="ARBA00007242"/>
    </source>
</evidence>
<proteinExistence type="inferred from homology"/>
<evidence type="ECO:0000256" key="5">
    <source>
        <dbReference type="ARBA" id="ARBA00022729"/>
    </source>
</evidence>
<evidence type="ECO:0000256" key="4">
    <source>
        <dbReference type="ARBA" id="ARBA00022692"/>
    </source>
</evidence>
<comment type="subcellular location">
    <subcellularLocation>
        <location evidence="1">Cell membrane</location>
        <topology evidence="1">Multi-pass membrane protein</topology>
    </subcellularLocation>
</comment>
<feature type="transmembrane region" description="Helical" evidence="12">
    <location>
        <begin position="689"/>
        <end position="712"/>
    </location>
</feature>
<dbReference type="SUPFAM" id="SSF53822">
    <property type="entry name" value="Periplasmic binding protein-like I"/>
    <property type="match status" value="1"/>
</dbReference>
<dbReference type="InterPro" id="IPR011500">
    <property type="entry name" value="GPCR_3_9-Cys_dom"/>
</dbReference>
<feature type="transmembrane region" description="Helical" evidence="12">
    <location>
        <begin position="756"/>
        <end position="779"/>
    </location>
</feature>
<evidence type="ECO:0000256" key="8">
    <source>
        <dbReference type="ARBA" id="ARBA00023136"/>
    </source>
</evidence>
<feature type="domain" description="G-protein coupled receptors family 3 profile" evidence="14">
    <location>
        <begin position="530"/>
        <end position="794"/>
    </location>
</feature>
<name>A0A8C2CBG3_CYPCA</name>
<comment type="similarity">
    <text evidence="2">Belongs to the G-protein coupled receptor 3 family.</text>
</comment>
<evidence type="ECO:0000259" key="14">
    <source>
        <dbReference type="PROSITE" id="PS50259"/>
    </source>
</evidence>
<dbReference type="AlphaFoldDB" id="A0A8C2CBG3"/>
<keyword evidence="7" id="KW-0297">G-protein coupled receptor</keyword>
<keyword evidence="8 12" id="KW-0472">Membrane</keyword>
<dbReference type="InterPro" id="IPR000068">
    <property type="entry name" value="GPCR_3_Ca_sens_rcpt-rel"/>
</dbReference>
<dbReference type="GO" id="GO:0005886">
    <property type="term" value="C:plasma membrane"/>
    <property type="evidence" value="ECO:0007669"/>
    <property type="project" value="UniProtKB-SubCell"/>
</dbReference>
<organism evidence="15 16">
    <name type="scientific">Cyprinus carpio</name>
    <name type="common">Common carp</name>
    <dbReference type="NCBI Taxonomy" id="7962"/>
    <lineage>
        <taxon>Eukaryota</taxon>
        <taxon>Metazoa</taxon>
        <taxon>Chordata</taxon>
        <taxon>Craniata</taxon>
        <taxon>Vertebrata</taxon>
        <taxon>Euteleostomi</taxon>
        <taxon>Actinopterygii</taxon>
        <taxon>Neopterygii</taxon>
        <taxon>Teleostei</taxon>
        <taxon>Ostariophysi</taxon>
        <taxon>Cypriniformes</taxon>
        <taxon>Cyprinidae</taxon>
        <taxon>Cyprininae</taxon>
        <taxon>Cyprinus</taxon>
    </lineage>
</organism>
<keyword evidence="11" id="KW-0807">Transducer</keyword>
<evidence type="ECO:0000256" key="13">
    <source>
        <dbReference type="SAM" id="SignalP"/>
    </source>
</evidence>
<dbReference type="InterPro" id="IPR028082">
    <property type="entry name" value="Peripla_BP_I"/>
</dbReference>
<reference evidence="15" key="1">
    <citation type="submission" date="2025-08" db="UniProtKB">
        <authorList>
            <consortium name="Ensembl"/>
        </authorList>
    </citation>
    <scope>IDENTIFICATION</scope>
</reference>
<dbReference type="Proteomes" id="UP000694701">
    <property type="component" value="Unplaced"/>
</dbReference>
<sequence>RTMIYILVSLFHLSSAAVTLNCSPQDDFDLPVFMTSGDFTIGGIFPLHYRVELPPTDYIKRPLAAQCRGAFRWALSMKLAVEEINNRKDLLSNHTLSYRIFDSCSTPVTAQKAILAVLNGGDVVQSSMLFCILFFFFLMQSYGFLFSQFPTFFRVVPNDDYQVKAIAQLLKRFGWTWIGVVTEDHDYGRFALQGLKREIENTNICLAYHEMIPKDYTQERVLKILKVMKESTAKVVVVFSVEGEFYPFLREFVTQNITGIQWIASEAWVTASMLAETYPFLDGTIGFAIRQGHIPGLQNYLKTVTPEILKSHLPSCTGKETLRQEHSAYMNTSSPRVTYNVYKAVYAFAHSLHNLIHCKPGNGPFENLSCANLNNVFPWQLQNYLEDVSFSIAGENVKFDNNGDSVPYYDLINWQRHTNGDIQFVKVGLYDGAQHSGRELVIEKQAIMWSHQHNKVPVSVCSNSCAPGFRTAARRGQPLCCFDCVPCESGKISNQTDSIDCMPCPEDYWSNANGTACVPKVVEFLSHDAMGITLTVIAVVGAFLTITVLMIFFYNRGTPIVRVNNSEISFFILMSLTLCFLCALVFIGEPTSWSCMLRHTAFSITFSLCISCILGKTLVVLAAFTATRPGNNIMKWLGPTQQRIIIFCCTLVQVIICTAWLVASPPFPYRNTKYQQSKIILDCSVGSDLAFWCVLGYIGLLACVCFFLAFLARKLPGNFNEAKYITFSMLIFCAVWLAFVPAYVSQPGKFTTAVEIFAILASSFGLLLCLFAPKCYIILLKPEKNTKQHLMGKVIK</sequence>
<dbReference type="PANTHER" id="PTHR24061:SF504">
    <property type="entry name" value="EXTRACELLULAR CALCIUM-SENSING RECEPTOR ISOFORM X2-RELATED"/>
    <property type="match status" value="1"/>
</dbReference>
<dbReference type="InterPro" id="IPR004073">
    <property type="entry name" value="GPCR_3_vmron_rcpt_2"/>
</dbReference>
<evidence type="ECO:0000256" key="6">
    <source>
        <dbReference type="ARBA" id="ARBA00022989"/>
    </source>
</evidence>
<feature type="transmembrane region" description="Helical" evidence="12">
    <location>
        <begin position="529"/>
        <end position="554"/>
    </location>
</feature>
<dbReference type="InterPro" id="IPR017979">
    <property type="entry name" value="GPCR_3_CS"/>
</dbReference>
<feature type="transmembrane region" description="Helical" evidence="12">
    <location>
        <begin position="724"/>
        <end position="744"/>
    </location>
</feature>
<accession>A0A8C2CBG3</accession>
<feature type="signal peptide" evidence="13">
    <location>
        <begin position="1"/>
        <end position="16"/>
    </location>
</feature>